<gene>
    <name evidence="5" type="ORF">G9C98_006544</name>
</gene>
<feature type="domain" description="Sulfatase N-terminal" evidence="4">
    <location>
        <begin position="4"/>
        <end position="276"/>
    </location>
</feature>
<dbReference type="AlphaFoldDB" id="A0A8J5QXS9"/>
<organism evidence="5 6">
    <name type="scientific">Cotesia typhae</name>
    <dbReference type="NCBI Taxonomy" id="2053667"/>
    <lineage>
        <taxon>Eukaryota</taxon>
        <taxon>Metazoa</taxon>
        <taxon>Ecdysozoa</taxon>
        <taxon>Arthropoda</taxon>
        <taxon>Hexapoda</taxon>
        <taxon>Insecta</taxon>
        <taxon>Pterygota</taxon>
        <taxon>Neoptera</taxon>
        <taxon>Endopterygota</taxon>
        <taxon>Hymenoptera</taxon>
        <taxon>Apocrita</taxon>
        <taxon>Ichneumonoidea</taxon>
        <taxon>Braconidae</taxon>
        <taxon>Microgastrinae</taxon>
        <taxon>Cotesia</taxon>
    </lineage>
</organism>
<dbReference type="InterPro" id="IPR047115">
    <property type="entry name" value="ARSB"/>
</dbReference>
<dbReference type="InterPro" id="IPR024607">
    <property type="entry name" value="Sulfatase_CS"/>
</dbReference>
<dbReference type="Proteomes" id="UP000729913">
    <property type="component" value="Unassembled WGS sequence"/>
</dbReference>
<evidence type="ECO:0000256" key="3">
    <source>
        <dbReference type="ARBA" id="ARBA00023180"/>
    </source>
</evidence>
<comment type="caution">
    <text evidence="5">The sequence shown here is derived from an EMBL/GenBank/DDBJ whole genome shotgun (WGS) entry which is preliminary data.</text>
</comment>
<comment type="similarity">
    <text evidence="1">Belongs to the sulfatase family.</text>
</comment>
<reference evidence="5" key="1">
    <citation type="submission" date="2020-03" db="EMBL/GenBank/DDBJ databases">
        <authorList>
            <person name="Chebbi M.A."/>
            <person name="Drezen J.M."/>
        </authorList>
    </citation>
    <scope>NUCLEOTIDE SEQUENCE</scope>
    <source>
        <tissue evidence="5">Whole body</tissue>
    </source>
</reference>
<dbReference type="EMBL" id="JAAOIC020000044">
    <property type="protein sequence ID" value="KAG8038217.1"/>
    <property type="molecule type" value="Genomic_DNA"/>
</dbReference>
<name>A0A8J5QXS9_9HYME</name>
<dbReference type="GO" id="GO:0046872">
    <property type="term" value="F:metal ion binding"/>
    <property type="evidence" value="ECO:0007669"/>
    <property type="project" value="UniProtKB-KW"/>
</dbReference>
<dbReference type="CDD" id="cd16029">
    <property type="entry name" value="4-S"/>
    <property type="match status" value="1"/>
</dbReference>
<dbReference type="GO" id="GO:0008484">
    <property type="term" value="F:sulfuric ester hydrolase activity"/>
    <property type="evidence" value="ECO:0007669"/>
    <property type="project" value="InterPro"/>
</dbReference>
<dbReference type="PANTHER" id="PTHR10342:SF273">
    <property type="entry name" value="RE14504P"/>
    <property type="match status" value="1"/>
</dbReference>
<dbReference type="OrthoDB" id="103349at2759"/>
<accession>A0A8J5QXS9</accession>
<proteinExistence type="inferred from homology"/>
<evidence type="ECO:0000313" key="6">
    <source>
        <dbReference type="Proteomes" id="UP000729913"/>
    </source>
</evidence>
<dbReference type="InterPro" id="IPR000917">
    <property type="entry name" value="Sulfatase_N"/>
</dbReference>
<evidence type="ECO:0000313" key="5">
    <source>
        <dbReference type="EMBL" id="KAG8038217.1"/>
    </source>
</evidence>
<evidence type="ECO:0000256" key="2">
    <source>
        <dbReference type="ARBA" id="ARBA00022723"/>
    </source>
</evidence>
<sequence length="493" mass="55383">MAGDLGWYDVGFHGSGDIKTPNIDALAYTGVILDRYYVAPICTPSRSALMTGKYPIHTGMQHGVIMAAEPWGLSLTEKILPEYLKDLGYKNHIVGKWHLGHYMRNYTPTYRGFESHLGYWTGHQDYFDHTAVEWPDWGLDMRRNLEPAWDLHGKYSTDLFTEETVKIINNHNQSDPLFLYLAHAAVHSANPYNPLPAPDQDVAKFQHIKDYKRRRFAAMLNKLDDSVGAVVSALKKQSMLQDTVIVFTTDNGGPAAGFNDNSASNFPLRGVKNTYWEEPGRVSRELMDITDWLPTLLTVAGGNNSILPTAIDGIDMWESLNNKGPSPRRVVVHNIDDIYGAAAITVDDWKLVKGTTYRGTWDDWYGSSSWDIPYNTHEVIESSAGSAVTDLGLPLTLNLIINLREESQVDCGKKNTTLAKCRPLVKPCLFNIRSDPCEFNNLAEADNEMLVNLMDVLNKVNKTAVPPRKVDSDPRSKPSLWDHTWTNFGDYTS</sequence>
<evidence type="ECO:0000259" key="4">
    <source>
        <dbReference type="Pfam" id="PF00884"/>
    </source>
</evidence>
<keyword evidence="2" id="KW-0479">Metal-binding</keyword>
<reference evidence="5" key="2">
    <citation type="submission" date="2021-04" db="EMBL/GenBank/DDBJ databases">
        <title>Genome-wide patterns of bracovirus chromosomal integration into multiple host tissues during parasitism.</title>
        <authorList>
            <person name="Chebbi M.A.C."/>
        </authorList>
    </citation>
    <scope>NUCLEOTIDE SEQUENCE</scope>
    <source>
        <tissue evidence="5">Whole body</tissue>
    </source>
</reference>
<keyword evidence="3" id="KW-0325">Glycoprotein</keyword>
<evidence type="ECO:0000256" key="1">
    <source>
        <dbReference type="ARBA" id="ARBA00008779"/>
    </source>
</evidence>
<dbReference type="Pfam" id="PF00884">
    <property type="entry name" value="Sulfatase"/>
    <property type="match status" value="1"/>
</dbReference>
<protein>
    <recommendedName>
        <fullName evidence="4">Sulfatase N-terminal domain-containing protein</fullName>
    </recommendedName>
</protein>
<keyword evidence="6" id="KW-1185">Reference proteome</keyword>
<dbReference type="PROSITE" id="PS00523">
    <property type="entry name" value="SULFATASE_1"/>
    <property type="match status" value="1"/>
</dbReference>
<dbReference type="PANTHER" id="PTHR10342">
    <property type="entry name" value="ARYLSULFATASE"/>
    <property type="match status" value="1"/>
</dbReference>